<name>A0A1X6Z6V7_9RHOB</name>
<evidence type="ECO:0000313" key="4">
    <source>
        <dbReference type="Proteomes" id="UP000193570"/>
    </source>
</evidence>
<dbReference type="OrthoDB" id="9807941at2"/>
<keyword evidence="4" id="KW-1185">Reference proteome</keyword>
<gene>
    <name evidence="3" type="ORF">ROJ8625_02093</name>
</gene>
<feature type="transmembrane region" description="Helical" evidence="2">
    <location>
        <begin position="12"/>
        <end position="31"/>
    </location>
</feature>
<sequence length="260" mass="26615">MNGSNNGLSCQSGSWALAAGVGGLTFVLLLVMGSYGIIAAAFLGGIVFVVLGFLFSMIFCAPMTKPGEAAKPGASAATTAPRRTEAPKPAPSASHTAGTTDTKSTSTPPPGAAVASADAEAGTAVKPSKDLPGQKELSERKGSWKYGETATGGTAGGAAAASDSPGTKPATLDAPRGGEADDLKRIKGIGPKLEQLCNRLGFYHFDQIASWSDDEVAWVDDNLEGFRGRVTRDEWVSQAKVLAGGGDTDFSNRVDKGDVY</sequence>
<dbReference type="RefSeq" id="WP_085791789.1">
    <property type="nucleotide sequence ID" value="NZ_FWFK01000003.1"/>
</dbReference>
<evidence type="ECO:0000256" key="1">
    <source>
        <dbReference type="SAM" id="MobiDB-lite"/>
    </source>
</evidence>
<keyword evidence="2" id="KW-0812">Transmembrane</keyword>
<feature type="compositionally biased region" description="Basic and acidic residues" evidence="1">
    <location>
        <begin position="127"/>
        <end position="142"/>
    </location>
</feature>
<evidence type="ECO:0000256" key="2">
    <source>
        <dbReference type="SAM" id="Phobius"/>
    </source>
</evidence>
<dbReference type="EMBL" id="FWFK01000003">
    <property type="protein sequence ID" value="SLN42687.1"/>
    <property type="molecule type" value="Genomic_DNA"/>
</dbReference>
<feature type="compositionally biased region" description="Low complexity" evidence="1">
    <location>
        <begin position="67"/>
        <end position="81"/>
    </location>
</feature>
<feature type="region of interest" description="Disordered" evidence="1">
    <location>
        <begin position="67"/>
        <end position="183"/>
    </location>
</feature>
<feature type="compositionally biased region" description="Low complexity" evidence="1">
    <location>
        <begin position="94"/>
        <end position="124"/>
    </location>
</feature>
<dbReference type="AlphaFoldDB" id="A0A1X6Z6V7"/>
<organism evidence="3 4">
    <name type="scientific">Roseivivax jejudonensis</name>
    <dbReference type="NCBI Taxonomy" id="1529041"/>
    <lineage>
        <taxon>Bacteria</taxon>
        <taxon>Pseudomonadati</taxon>
        <taxon>Pseudomonadota</taxon>
        <taxon>Alphaproteobacteria</taxon>
        <taxon>Rhodobacterales</taxon>
        <taxon>Roseobacteraceae</taxon>
        <taxon>Roseivivax</taxon>
    </lineage>
</organism>
<keyword evidence="2" id="KW-1133">Transmembrane helix</keyword>
<proteinExistence type="predicted"/>
<protein>
    <submittedName>
        <fullName evidence="3">NADH dehydrogenase subunit E</fullName>
    </submittedName>
</protein>
<feature type="compositionally biased region" description="Low complexity" evidence="1">
    <location>
        <begin position="149"/>
        <end position="161"/>
    </location>
</feature>
<dbReference type="Proteomes" id="UP000193570">
    <property type="component" value="Unassembled WGS sequence"/>
</dbReference>
<evidence type="ECO:0000313" key="3">
    <source>
        <dbReference type="EMBL" id="SLN42687.1"/>
    </source>
</evidence>
<keyword evidence="2" id="KW-0472">Membrane</keyword>
<feature type="transmembrane region" description="Helical" evidence="2">
    <location>
        <begin position="37"/>
        <end position="61"/>
    </location>
</feature>
<dbReference type="Gene3D" id="1.10.150.20">
    <property type="entry name" value="5' to 3' exonuclease, C-terminal subdomain"/>
    <property type="match status" value="1"/>
</dbReference>
<reference evidence="3 4" key="1">
    <citation type="submission" date="2017-03" db="EMBL/GenBank/DDBJ databases">
        <authorList>
            <person name="Afonso C.L."/>
            <person name="Miller P.J."/>
            <person name="Scott M.A."/>
            <person name="Spackman E."/>
            <person name="Goraichik I."/>
            <person name="Dimitrov K.M."/>
            <person name="Suarez D.L."/>
            <person name="Swayne D.E."/>
        </authorList>
    </citation>
    <scope>NUCLEOTIDE SEQUENCE [LARGE SCALE GENOMIC DNA]</scope>
    <source>
        <strain evidence="3 4">CECT 8625</strain>
    </source>
</reference>
<accession>A0A1X6Z6V7</accession>